<comment type="subcellular location">
    <subcellularLocation>
        <location evidence="1">Membrane</location>
        <topology evidence="1">Multi-pass membrane protein</topology>
    </subcellularLocation>
</comment>
<feature type="transmembrane region" description="Helical" evidence="5">
    <location>
        <begin position="107"/>
        <end position="128"/>
    </location>
</feature>
<evidence type="ECO:0000256" key="3">
    <source>
        <dbReference type="ARBA" id="ARBA00022989"/>
    </source>
</evidence>
<dbReference type="InterPro" id="IPR019184">
    <property type="entry name" value="Uncharacterised_TM-17"/>
</dbReference>
<comment type="caution">
    <text evidence="6">The sequence shown here is derived from an EMBL/GenBank/DDBJ whole genome shotgun (WGS) entry which is preliminary data.</text>
</comment>
<name>A0AAV8VBW3_9CUCU</name>
<dbReference type="GO" id="GO:0016020">
    <property type="term" value="C:membrane"/>
    <property type="evidence" value="ECO:0007669"/>
    <property type="project" value="UniProtKB-SubCell"/>
</dbReference>
<dbReference type="Pfam" id="PF09799">
    <property type="entry name" value="Transmemb_17"/>
    <property type="match status" value="1"/>
</dbReference>
<dbReference type="AlphaFoldDB" id="A0AAV8VBW3"/>
<reference evidence="6 7" key="1">
    <citation type="journal article" date="2023" name="Insect Mol. Biol.">
        <title>Genome sequencing provides insights into the evolution of gene families encoding plant cell wall-degrading enzymes in longhorned beetles.</title>
        <authorList>
            <person name="Shin N.R."/>
            <person name="Okamura Y."/>
            <person name="Kirsch R."/>
            <person name="Pauchet Y."/>
        </authorList>
    </citation>
    <scope>NUCLEOTIDE SEQUENCE [LARGE SCALE GENOMIC DNA]</scope>
    <source>
        <strain evidence="6">EAD_L_NR</strain>
    </source>
</reference>
<evidence type="ECO:0000313" key="6">
    <source>
        <dbReference type="EMBL" id="KAJ8911426.1"/>
    </source>
</evidence>
<evidence type="ECO:0000256" key="2">
    <source>
        <dbReference type="ARBA" id="ARBA00022692"/>
    </source>
</evidence>
<sequence length="137" mass="16024">MNIDTELMFECLMHLNLFYYPVFATCETIMTAAKYNSIIDTPYIFQDGAVVFTKLIAELLKILLFRRLKEERRRIATAIAILLTFVTLGALFYSFFIQWPVLKLEMILNSLTVILATTEVFFGTLDLLPCFQKRHYF</sequence>
<gene>
    <name evidence="6" type="ORF">NQ315_005959</name>
</gene>
<evidence type="ECO:0000256" key="1">
    <source>
        <dbReference type="ARBA" id="ARBA00004141"/>
    </source>
</evidence>
<evidence type="ECO:0000256" key="5">
    <source>
        <dbReference type="SAM" id="Phobius"/>
    </source>
</evidence>
<keyword evidence="4 5" id="KW-0472">Membrane</keyword>
<accession>A0AAV8VBW3</accession>
<evidence type="ECO:0000256" key="4">
    <source>
        <dbReference type="ARBA" id="ARBA00023136"/>
    </source>
</evidence>
<keyword evidence="3 5" id="KW-1133">Transmembrane helix</keyword>
<keyword evidence="2 5" id="KW-0812">Transmembrane</keyword>
<proteinExistence type="predicted"/>
<protein>
    <submittedName>
        <fullName evidence="6">Uncharacterized protein</fullName>
    </submittedName>
</protein>
<keyword evidence="7" id="KW-1185">Reference proteome</keyword>
<dbReference type="Proteomes" id="UP001159042">
    <property type="component" value="Unassembled WGS sequence"/>
</dbReference>
<dbReference type="EMBL" id="JANEYG010000193">
    <property type="protein sequence ID" value="KAJ8911426.1"/>
    <property type="molecule type" value="Genomic_DNA"/>
</dbReference>
<feature type="transmembrane region" description="Helical" evidence="5">
    <location>
        <begin position="75"/>
        <end position="95"/>
    </location>
</feature>
<evidence type="ECO:0000313" key="7">
    <source>
        <dbReference type="Proteomes" id="UP001159042"/>
    </source>
</evidence>
<organism evidence="6 7">
    <name type="scientific">Exocentrus adspersus</name>
    <dbReference type="NCBI Taxonomy" id="1586481"/>
    <lineage>
        <taxon>Eukaryota</taxon>
        <taxon>Metazoa</taxon>
        <taxon>Ecdysozoa</taxon>
        <taxon>Arthropoda</taxon>
        <taxon>Hexapoda</taxon>
        <taxon>Insecta</taxon>
        <taxon>Pterygota</taxon>
        <taxon>Neoptera</taxon>
        <taxon>Endopterygota</taxon>
        <taxon>Coleoptera</taxon>
        <taxon>Polyphaga</taxon>
        <taxon>Cucujiformia</taxon>
        <taxon>Chrysomeloidea</taxon>
        <taxon>Cerambycidae</taxon>
        <taxon>Lamiinae</taxon>
        <taxon>Acanthocinini</taxon>
        <taxon>Exocentrus</taxon>
    </lineage>
</organism>